<feature type="region of interest" description="Disordered" evidence="1">
    <location>
        <begin position="1"/>
        <end position="25"/>
    </location>
</feature>
<proteinExistence type="predicted"/>
<keyword evidence="3" id="KW-1185">Reference proteome</keyword>
<reference evidence="3" key="1">
    <citation type="journal article" date="2011" name="Nat. Commun.">
        <title>Effector diversification within compartments of the Leptosphaeria maculans genome affected by Repeat-Induced Point mutations.</title>
        <authorList>
            <person name="Rouxel T."/>
            <person name="Grandaubert J."/>
            <person name="Hane J.K."/>
            <person name="Hoede C."/>
            <person name="van de Wouw A.P."/>
            <person name="Couloux A."/>
            <person name="Dominguez V."/>
            <person name="Anthouard V."/>
            <person name="Bally P."/>
            <person name="Bourras S."/>
            <person name="Cozijnsen A.J."/>
            <person name="Ciuffetti L.M."/>
            <person name="Degrave A."/>
            <person name="Dilmaghani A."/>
            <person name="Duret L."/>
            <person name="Fudal I."/>
            <person name="Goodwin S.B."/>
            <person name="Gout L."/>
            <person name="Glaser N."/>
            <person name="Linglin J."/>
            <person name="Kema G.H.J."/>
            <person name="Lapalu N."/>
            <person name="Lawrence C.B."/>
            <person name="May K."/>
            <person name="Meyer M."/>
            <person name="Ollivier B."/>
            <person name="Poulain J."/>
            <person name="Schoch C.L."/>
            <person name="Simon A."/>
            <person name="Spatafora J.W."/>
            <person name="Stachowiak A."/>
            <person name="Turgeon B.G."/>
            <person name="Tyler B.M."/>
            <person name="Vincent D."/>
            <person name="Weissenbach J."/>
            <person name="Amselem J."/>
            <person name="Quesneville H."/>
            <person name="Oliver R.P."/>
            <person name="Wincker P."/>
            <person name="Balesdent M.-H."/>
            <person name="Howlett B.J."/>
        </authorList>
    </citation>
    <scope>NUCLEOTIDE SEQUENCE [LARGE SCALE GENOMIC DNA]</scope>
    <source>
        <strain evidence="3">JN3 / isolate v23.1.3 / race Av1-4-5-6-7-8</strain>
    </source>
</reference>
<evidence type="ECO:0000313" key="3">
    <source>
        <dbReference type="Proteomes" id="UP000002668"/>
    </source>
</evidence>
<dbReference type="InParanoid" id="E5R5F5"/>
<dbReference type="EMBL" id="FP929083">
    <property type="protein sequence ID" value="CBX92125.1"/>
    <property type="molecule type" value="Genomic_DNA"/>
</dbReference>
<dbReference type="Proteomes" id="UP000002668">
    <property type="component" value="Genome"/>
</dbReference>
<evidence type="ECO:0000256" key="1">
    <source>
        <dbReference type="SAM" id="MobiDB-lite"/>
    </source>
</evidence>
<sequence>MFHNSPPKRAQAPSQQPLPLDHWPLSAGQAAISARGQNIREAQVKDFPN</sequence>
<gene>
    <name evidence="2" type="ORF">LEMA_uP048310.1</name>
</gene>
<dbReference type="VEuPathDB" id="FungiDB:LEMA_uP048310.1"/>
<dbReference type="AlphaFoldDB" id="E5R5F5"/>
<accession>E5R5F5</accession>
<evidence type="ECO:0000313" key="2">
    <source>
        <dbReference type="EMBL" id="CBX92125.1"/>
    </source>
</evidence>
<protein>
    <submittedName>
        <fullName evidence="2">Predicted protein</fullName>
    </submittedName>
</protein>
<dbReference type="HOGENOM" id="CLU_3143362_0_0_1"/>
<name>E5R5F5_LEPMJ</name>
<organism evidence="3">
    <name type="scientific">Leptosphaeria maculans (strain JN3 / isolate v23.1.3 / race Av1-4-5-6-7-8)</name>
    <name type="common">Blackleg fungus</name>
    <name type="synonym">Phoma lingam</name>
    <dbReference type="NCBI Taxonomy" id="985895"/>
    <lineage>
        <taxon>Eukaryota</taxon>
        <taxon>Fungi</taxon>
        <taxon>Dikarya</taxon>
        <taxon>Ascomycota</taxon>
        <taxon>Pezizomycotina</taxon>
        <taxon>Dothideomycetes</taxon>
        <taxon>Pleosporomycetidae</taxon>
        <taxon>Pleosporales</taxon>
        <taxon>Pleosporineae</taxon>
        <taxon>Leptosphaeriaceae</taxon>
        <taxon>Plenodomus</taxon>
        <taxon>Plenodomus lingam/Leptosphaeria maculans species complex</taxon>
    </lineage>
</organism>